<organism evidence="2 3">
    <name type="scientific">Candidatus Coprenecus stercoravium</name>
    <dbReference type="NCBI Taxonomy" id="2840735"/>
    <lineage>
        <taxon>Bacteria</taxon>
        <taxon>Pseudomonadati</taxon>
        <taxon>Bacteroidota</taxon>
        <taxon>Bacteroidia</taxon>
        <taxon>Bacteroidales</taxon>
        <taxon>Rikenellaceae</taxon>
        <taxon>Rikenellaceae incertae sedis</taxon>
        <taxon>Candidatus Coprenecus</taxon>
    </lineage>
</organism>
<proteinExistence type="predicted"/>
<evidence type="ECO:0000259" key="1">
    <source>
        <dbReference type="SMART" id="SM00382"/>
    </source>
</evidence>
<reference evidence="2" key="1">
    <citation type="journal article" date="2021" name="PeerJ">
        <title>Extensive microbial diversity within the chicken gut microbiome revealed by metagenomics and culture.</title>
        <authorList>
            <person name="Gilroy R."/>
            <person name="Ravi A."/>
            <person name="Getino M."/>
            <person name="Pursley I."/>
            <person name="Horton D.L."/>
            <person name="Alikhan N.F."/>
            <person name="Baker D."/>
            <person name="Gharbi K."/>
            <person name="Hall N."/>
            <person name="Watson M."/>
            <person name="Adriaenssens E.M."/>
            <person name="Foster-Nyarko E."/>
            <person name="Jarju S."/>
            <person name="Secka A."/>
            <person name="Antonio M."/>
            <person name="Oren A."/>
            <person name="Chaudhuri R.R."/>
            <person name="La Ragione R."/>
            <person name="Hildebrand F."/>
            <person name="Pallen M.J."/>
        </authorList>
    </citation>
    <scope>NUCLEOTIDE SEQUENCE</scope>
    <source>
        <strain evidence="2">Gambia16-554</strain>
    </source>
</reference>
<dbReference type="InterPro" id="IPR050513">
    <property type="entry name" value="RavA_ATPases"/>
</dbReference>
<dbReference type="SUPFAM" id="SSF52540">
    <property type="entry name" value="P-loop containing nucleoside triphosphate hydrolases"/>
    <property type="match status" value="1"/>
</dbReference>
<dbReference type="InterPro" id="IPR027417">
    <property type="entry name" value="P-loop_NTPase"/>
</dbReference>
<reference evidence="2" key="2">
    <citation type="submission" date="2021-04" db="EMBL/GenBank/DDBJ databases">
        <authorList>
            <person name="Gilroy R."/>
        </authorList>
    </citation>
    <scope>NUCLEOTIDE SEQUENCE</scope>
    <source>
        <strain evidence="2">Gambia16-554</strain>
    </source>
</reference>
<gene>
    <name evidence="2" type="ORF">IAC04_06770</name>
</gene>
<accession>A0A9D2GR82</accession>
<dbReference type="CDD" id="cd00009">
    <property type="entry name" value="AAA"/>
    <property type="match status" value="1"/>
</dbReference>
<dbReference type="Gene3D" id="3.40.50.300">
    <property type="entry name" value="P-loop containing nucleotide triphosphate hydrolases"/>
    <property type="match status" value="1"/>
</dbReference>
<name>A0A9D2GR82_9BACT</name>
<dbReference type="AlphaFoldDB" id="A0A9D2GR82"/>
<sequence length="522" mass="59152">MQNSESHNYKKHIKQLIRALSSGVWEKDQLLALGILCGISDSSLFLLGPPGTGKSLIARRLKEIFEDSTAFEYLMSRFSTPDEIFGPVSIRKLREEDCYERSTGGYLPSADVVFLDEIWKAGPAIQNALLTVLNEKIFQNGAVTMKLPLKVLIAASNELPREDEGLEALWDRFMVRCISDCIENENSFYKMLRQTKEETFSIEEPLKISSDLLDMWKREAADIVLPDPILRTITRIRSELKVLSKAENTDPLDYYISDRRWKKAAQILRTSALLNDRDSVDPTDLLLLRHMLWNKTECMKPDTEALIKSLFAEIQTRIDDLSKEIDKTVPENKGRTAANTGQTTFKVYNYFYAKLLPSTASAEKGDMYFVLNDYSQLSLSKPANGIRYRDEKLGGDIIRTLGATAPSGGRHFKTVTLRRGNDSVFINGEEFLLEKSGSGTGISINSIINRQSIPDISRLHLEEFAYGIRTDFDSLRDQLVDNNSNIFIFSSDLRPVKKYVQVLERTLNALEVKIKSMQPDGV</sequence>
<dbReference type="EMBL" id="DXAW01000115">
    <property type="protein sequence ID" value="HIZ86176.1"/>
    <property type="molecule type" value="Genomic_DNA"/>
</dbReference>
<dbReference type="SMART" id="SM00382">
    <property type="entry name" value="AAA"/>
    <property type="match status" value="1"/>
</dbReference>
<dbReference type="Pfam" id="PF20030">
    <property type="entry name" value="bpMoxR"/>
    <property type="match status" value="1"/>
</dbReference>
<comment type="caution">
    <text evidence="2">The sequence shown here is derived from an EMBL/GenBank/DDBJ whole genome shotgun (WGS) entry which is preliminary data.</text>
</comment>
<feature type="domain" description="AAA+ ATPase" evidence="1">
    <location>
        <begin position="40"/>
        <end position="188"/>
    </location>
</feature>
<dbReference type="Proteomes" id="UP000824115">
    <property type="component" value="Unassembled WGS sequence"/>
</dbReference>
<dbReference type="InterPro" id="IPR041538">
    <property type="entry name" value="RavA-like_AAA_lid"/>
</dbReference>
<dbReference type="PANTHER" id="PTHR32204:SF0">
    <property type="entry name" value="ATPASE RAVA"/>
    <property type="match status" value="1"/>
</dbReference>
<dbReference type="PANTHER" id="PTHR32204">
    <property type="entry name" value="ATPASE RAVA"/>
    <property type="match status" value="1"/>
</dbReference>
<protein>
    <submittedName>
        <fullName evidence="2">AAA family ATPase</fullName>
    </submittedName>
</protein>
<dbReference type="Pfam" id="PF17868">
    <property type="entry name" value="AAA_lid_8"/>
    <property type="match status" value="1"/>
</dbReference>
<evidence type="ECO:0000313" key="3">
    <source>
        <dbReference type="Proteomes" id="UP000824115"/>
    </source>
</evidence>
<dbReference type="InterPro" id="IPR045427">
    <property type="entry name" value="MoxR"/>
</dbReference>
<dbReference type="InterPro" id="IPR003593">
    <property type="entry name" value="AAA+_ATPase"/>
</dbReference>
<evidence type="ECO:0000313" key="2">
    <source>
        <dbReference type="EMBL" id="HIZ86176.1"/>
    </source>
</evidence>